<dbReference type="PANTHER" id="PTHR33021:SF234">
    <property type="entry name" value="EARLY NODULIN-LIKE PROTEIN 7"/>
    <property type="match status" value="1"/>
</dbReference>
<evidence type="ECO:0000313" key="5">
    <source>
        <dbReference type="Proteomes" id="UP001141552"/>
    </source>
</evidence>
<feature type="domain" description="Phytocyanin" evidence="3">
    <location>
        <begin position="1"/>
        <end position="66"/>
    </location>
</feature>
<comment type="caution">
    <text evidence="4">The sequence shown here is derived from an EMBL/GenBank/DDBJ whole genome shotgun (WGS) entry which is preliminary data.</text>
</comment>
<feature type="region of interest" description="Disordered" evidence="1">
    <location>
        <begin position="68"/>
        <end position="91"/>
    </location>
</feature>
<feature type="transmembrane region" description="Helical" evidence="2">
    <location>
        <begin position="96"/>
        <end position="116"/>
    </location>
</feature>
<dbReference type="InterPro" id="IPR008972">
    <property type="entry name" value="Cupredoxin"/>
</dbReference>
<reference evidence="4" key="2">
    <citation type="journal article" date="2023" name="Plants (Basel)">
        <title>Annotation of the Turnera subulata (Passifloraceae) Draft Genome Reveals the S-Locus Evolved after the Divergence of Turneroideae from Passifloroideae in a Stepwise Manner.</title>
        <authorList>
            <person name="Henning P.M."/>
            <person name="Roalson E.H."/>
            <person name="Mir W."/>
            <person name="McCubbin A.G."/>
            <person name="Shore J.S."/>
        </authorList>
    </citation>
    <scope>NUCLEOTIDE SEQUENCE</scope>
    <source>
        <strain evidence="4">F60SS</strain>
    </source>
</reference>
<protein>
    <recommendedName>
        <fullName evidence="3">Phytocyanin domain-containing protein</fullName>
    </recommendedName>
</protein>
<keyword evidence="2" id="KW-1133">Transmembrane helix</keyword>
<keyword evidence="2" id="KW-0812">Transmembrane</keyword>
<dbReference type="Gene3D" id="2.60.40.420">
    <property type="entry name" value="Cupredoxins - blue copper proteins"/>
    <property type="match status" value="1"/>
</dbReference>
<name>A0A9Q0FBI8_9ROSI</name>
<proteinExistence type="predicted"/>
<feature type="compositionally biased region" description="Pro residues" evidence="1">
    <location>
        <begin position="73"/>
        <end position="85"/>
    </location>
</feature>
<dbReference type="AlphaFoldDB" id="A0A9Q0FBI8"/>
<dbReference type="GO" id="GO:0005886">
    <property type="term" value="C:plasma membrane"/>
    <property type="evidence" value="ECO:0007669"/>
    <property type="project" value="TreeGrafter"/>
</dbReference>
<dbReference type="Proteomes" id="UP001141552">
    <property type="component" value="Unassembled WGS sequence"/>
</dbReference>
<evidence type="ECO:0000256" key="2">
    <source>
        <dbReference type="SAM" id="Phobius"/>
    </source>
</evidence>
<dbReference type="PANTHER" id="PTHR33021">
    <property type="entry name" value="BLUE COPPER PROTEIN"/>
    <property type="match status" value="1"/>
</dbReference>
<reference evidence="4" key="1">
    <citation type="submission" date="2022-02" db="EMBL/GenBank/DDBJ databases">
        <authorList>
            <person name="Henning P.M."/>
            <person name="McCubbin A.G."/>
            <person name="Shore J.S."/>
        </authorList>
    </citation>
    <scope>NUCLEOTIDE SEQUENCE</scope>
    <source>
        <strain evidence="4">F60SS</strain>
        <tissue evidence="4">Leaves</tissue>
    </source>
</reference>
<dbReference type="PROSITE" id="PS51485">
    <property type="entry name" value="PHYTOCYANIN"/>
    <property type="match status" value="1"/>
</dbReference>
<feature type="non-terminal residue" evidence="4">
    <location>
        <position position="1"/>
    </location>
</feature>
<sequence>AFQYNNDSVVEVDKWGYQHCNASQPVAGFDNGNTVIQLDRPGPFFFISGTPHHCRRGQRLLVEVMGVHHHGSPSPPSIASPPDSSPAPTHHRSSGVLISVKFSSVVMVIVTAAFVAL</sequence>
<dbReference type="Pfam" id="PF02298">
    <property type="entry name" value="Cu_bind_like"/>
    <property type="match status" value="1"/>
</dbReference>
<keyword evidence="2" id="KW-0472">Membrane</keyword>
<keyword evidence="5" id="KW-1185">Reference proteome</keyword>
<accession>A0A9Q0FBI8</accession>
<dbReference type="InterPro" id="IPR039391">
    <property type="entry name" value="Phytocyanin-like"/>
</dbReference>
<evidence type="ECO:0000259" key="3">
    <source>
        <dbReference type="PROSITE" id="PS51485"/>
    </source>
</evidence>
<dbReference type="InterPro" id="IPR003245">
    <property type="entry name" value="Phytocyanin_dom"/>
</dbReference>
<dbReference type="OrthoDB" id="1933543at2759"/>
<gene>
    <name evidence="4" type="ORF">Tsubulata_034969</name>
</gene>
<evidence type="ECO:0000256" key="1">
    <source>
        <dbReference type="SAM" id="MobiDB-lite"/>
    </source>
</evidence>
<dbReference type="SUPFAM" id="SSF49503">
    <property type="entry name" value="Cupredoxins"/>
    <property type="match status" value="1"/>
</dbReference>
<organism evidence="4 5">
    <name type="scientific">Turnera subulata</name>
    <dbReference type="NCBI Taxonomy" id="218843"/>
    <lineage>
        <taxon>Eukaryota</taxon>
        <taxon>Viridiplantae</taxon>
        <taxon>Streptophyta</taxon>
        <taxon>Embryophyta</taxon>
        <taxon>Tracheophyta</taxon>
        <taxon>Spermatophyta</taxon>
        <taxon>Magnoliopsida</taxon>
        <taxon>eudicotyledons</taxon>
        <taxon>Gunneridae</taxon>
        <taxon>Pentapetalae</taxon>
        <taxon>rosids</taxon>
        <taxon>fabids</taxon>
        <taxon>Malpighiales</taxon>
        <taxon>Passifloraceae</taxon>
        <taxon>Turnera</taxon>
    </lineage>
</organism>
<dbReference type="GO" id="GO:0009055">
    <property type="term" value="F:electron transfer activity"/>
    <property type="evidence" value="ECO:0007669"/>
    <property type="project" value="InterPro"/>
</dbReference>
<dbReference type="EMBL" id="JAKUCV010006214">
    <property type="protein sequence ID" value="KAJ4828296.1"/>
    <property type="molecule type" value="Genomic_DNA"/>
</dbReference>
<evidence type="ECO:0000313" key="4">
    <source>
        <dbReference type="EMBL" id="KAJ4828296.1"/>
    </source>
</evidence>